<name>A0A1R0GUH8_9FUNG</name>
<organism evidence="10 11">
    <name type="scientific">Smittium mucronatum</name>
    <dbReference type="NCBI Taxonomy" id="133383"/>
    <lineage>
        <taxon>Eukaryota</taxon>
        <taxon>Fungi</taxon>
        <taxon>Fungi incertae sedis</taxon>
        <taxon>Zoopagomycota</taxon>
        <taxon>Kickxellomycotina</taxon>
        <taxon>Harpellomycetes</taxon>
        <taxon>Harpellales</taxon>
        <taxon>Legeriomycetaceae</taxon>
        <taxon>Smittium</taxon>
    </lineage>
</organism>
<keyword evidence="4 8" id="KW-0732">Signal</keyword>
<evidence type="ECO:0000256" key="1">
    <source>
        <dbReference type="ARBA" id="ARBA00004479"/>
    </source>
</evidence>
<comment type="subcellular location">
    <subcellularLocation>
        <location evidence="1">Membrane</location>
        <topology evidence="1">Single-pass type I membrane protein</topology>
    </subcellularLocation>
</comment>
<evidence type="ECO:0000256" key="5">
    <source>
        <dbReference type="ARBA" id="ARBA00022989"/>
    </source>
</evidence>
<evidence type="ECO:0000256" key="3">
    <source>
        <dbReference type="ARBA" id="ARBA00022692"/>
    </source>
</evidence>
<evidence type="ECO:0000256" key="8">
    <source>
        <dbReference type="SAM" id="SignalP"/>
    </source>
</evidence>
<evidence type="ECO:0000256" key="7">
    <source>
        <dbReference type="SAM" id="Phobius"/>
    </source>
</evidence>
<keyword evidence="5 7" id="KW-1133">Transmembrane helix</keyword>
<evidence type="ECO:0000256" key="4">
    <source>
        <dbReference type="ARBA" id="ARBA00022729"/>
    </source>
</evidence>
<dbReference type="InterPro" id="IPR015720">
    <property type="entry name" value="Emp24-like"/>
</dbReference>
<dbReference type="Proteomes" id="UP000187455">
    <property type="component" value="Unassembled WGS sequence"/>
</dbReference>
<accession>A0A1R0GUH8</accession>
<dbReference type="OrthoDB" id="759142at2759"/>
<comment type="caution">
    <text evidence="10">The sequence shown here is derived from an EMBL/GenBank/DDBJ whole genome shotgun (WGS) entry which is preliminary data.</text>
</comment>
<evidence type="ECO:0000256" key="6">
    <source>
        <dbReference type="ARBA" id="ARBA00023136"/>
    </source>
</evidence>
<dbReference type="Pfam" id="PF01105">
    <property type="entry name" value="EMP24_GP25L"/>
    <property type="match status" value="1"/>
</dbReference>
<protein>
    <submittedName>
        <fullName evidence="10">Endoplasmic reticulum vesicle protein 25</fullName>
    </submittedName>
</protein>
<feature type="chain" id="PRO_5012141601" evidence="8">
    <location>
        <begin position="20"/>
        <end position="214"/>
    </location>
</feature>
<keyword evidence="3 7" id="KW-0812">Transmembrane</keyword>
<gene>
    <name evidence="10" type="ORF">AYI68_g5347</name>
</gene>
<dbReference type="PANTHER" id="PTHR22811">
    <property type="entry name" value="TRANSMEMBRANE EMP24 DOMAIN-CONTAINING PROTEIN"/>
    <property type="match status" value="1"/>
</dbReference>
<dbReference type="InterPro" id="IPR009038">
    <property type="entry name" value="GOLD_dom"/>
</dbReference>
<evidence type="ECO:0000256" key="2">
    <source>
        <dbReference type="ARBA" id="ARBA00007104"/>
    </source>
</evidence>
<reference evidence="10 11" key="1">
    <citation type="journal article" date="2016" name="Mol. Biol. Evol.">
        <title>Genome-Wide Survey of Gut Fungi (Harpellales) Reveals the First Horizontally Transferred Ubiquitin Gene from a Mosquito Host.</title>
        <authorList>
            <person name="Wang Y."/>
            <person name="White M.M."/>
            <person name="Kvist S."/>
            <person name="Moncalvo J.M."/>
        </authorList>
    </citation>
    <scope>NUCLEOTIDE SEQUENCE [LARGE SCALE GENOMIC DNA]</scope>
    <source>
        <strain evidence="10 11">ALG-7-W6</strain>
    </source>
</reference>
<evidence type="ECO:0000313" key="11">
    <source>
        <dbReference type="Proteomes" id="UP000187455"/>
    </source>
</evidence>
<dbReference type="EMBL" id="LSSL01003374">
    <property type="protein sequence ID" value="OLY80554.1"/>
    <property type="molecule type" value="Genomic_DNA"/>
</dbReference>
<feature type="domain" description="GOLD" evidence="9">
    <location>
        <begin position="19"/>
        <end position="209"/>
    </location>
</feature>
<evidence type="ECO:0000259" key="9">
    <source>
        <dbReference type="SMART" id="SM01190"/>
    </source>
</evidence>
<sequence>MKFQSAILCAAGLISLASGIRFDIPSLPKGEGASRCISQWIPKDTPVKVDADTTQIGSNQVLIANIFDDSAFNNKYAHHNSLTTQKFSFITQAHANVIVCIDNVLDPGVQKSNQYSTVKLHMESGQSASDFQKMVVENELNPIEAELRRLESNLEDVQDFLNYLKTSEAKLRSMNEVANTRVSMFSLMTIAVLVSIAVSQVLYLRRFFHAKKLI</sequence>
<evidence type="ECO:0000313" key="10">
    <source>
        <dbReference type="EMBL" id="OLY80554.1"/>
    </source>
</evidence>
<proteinExistence type="inferred from homology"/>
<dbReference type="AlphaFoldDB" id="A0A1R0GUH8"/>
<keyword evidence="6 7" id="KW-0472">Membrane</keyword>
<dbReference type="GO" id="GO:0016020">
    <property type="term" value="C:membrane"/>
    <property type="evidence" value="ECO:0007669"/>
    <property type="project" value="UniProtKB-SubCell"/>
</dbReference>
<dbReference type="SMART" id="SM01190">
    <property type="entry name" value="EMP24_GP25L"/>
    <property type="match status" value="1"/>
</dbReference>
<feature type="transmembrane region" description="Helical" evidence="7">
    <location>
        <begin position="182"/>
        <end position="204"/>
    </location>
</feature>
<dbReference type="STRING" id="133383.A0A1R0GUH8"/>
<keyword evidence="11" id="KW-1185">Reference proteome</keyword>
<feature type="signal peptide" evidence="8">
    <location>
        <begin position="1"/>
        <end position="19"/>
    </location>
</feature>
<comment type="similarity">
    <text evidence="2">Belongs to the EMP24/GP25L family.</text>
</comment>